<dbReference type="InterPro" id="IPR011006">
    <property type="entry name" value="CheY-like_superfamily"/>
</dbReference>
<dbReference type="PANTHER" id="PTHR43047:SF78">
    <property type="entry name" value="SENSORY_REGULATORY PROTEIN RPFC"/>
    <property type="match status" value="1"/>
</dbReference>
<evidence type="ECO:0000256" key="6">
    <source>
        <dbReference type="ARBA" id="ARBA00022553"/>
    </source>
</evidence>
<evidence type="ECO:0000259" key="18">
    <source>
        <dbReference type="PROSITE" id="PS50109"/>
    </source>
</evidence>
<gene>
    <name evidence="21" type="ORF">A7J50_3715</name>
</gene>
<name>A0A172Z516_9PSED</name>
<evidence type="ECO:0000256" key="9">
    <source>
        <dbReference type="ARBA" id="ARBA00022741"/>
    </source>
</evidence>
<dbReference type="InterPro" id="IPR001789">
    <property type="entry name" value="Sig_transdc_resp-reg_receiver"/>
</dbReference>
<sequence length="1057" mass="116088">MKHNNAILEAFTRSSLRLNKGLMVLIGIALLLVLTNYWSLQRGIETRYGATRFHFARLMENLQEQESYLRSLTHPGIQAELLRATNVQVSLKSRMVDNRRTLYEGQKYSFSVPFSVKFDEQQVSAAARPQIFALGAHLTSYYSAFWSSSPYEAPQTFLLNRQTNYTITIPSVGYQRRESTEETGNLVAVVNAVQNTLEQTPQPLEQDRVYWQAGPEPEHLLAYIGLPLDGQSQVVIGTLLDLALADDVQRALDHSAFDRFTLIAPDGTRLIGPETGAPLSDGMHITANGFEFKITQAGDQPWSAVYGLNYSHFFHSALWPLSTLALLFASLIGLGWAGSRWYRRQVITPARLAHEHIAESVAFSRVIIDTAPTGLCVVRRSDGKVLIENQRAQQWPGTARLVAAMAGAHDSAESGETHLEIEGRHLQIGFVSTRYQAENVRLYAFNDITRHIEDAQALEEARHAADAANKAKTLFLATMSHEIRTPLYGVLGTLELLGLTDLDVHQKTYLHTIQRSSGTLFQLISDVLDVSKIESGQMAIEAVDFCPLDLLEDTLHTYAASAQRKGLQLYSCIDPQLPDCVMGDPMRIRQILNNLVSNAIKFTDVGRVVIRARVMEFDADNVDLEWQVTDSGVGIPEVQQAKLFDLFYQAPDTASEGGAGLGLPICRWLAQMMDGEIRVVSEPGLGSSFTLKMRLPRCCGTLTNLPQIDPSPTPVYVQAPVRELAQSMSDWLNRLGIAAALAATSHEKDSRQAVLVDLLPNESAKPWAGQRVLCLPGAHSPPLHTAQGWVVDLHDIRSIAATVSLAQHGKHEQPAAARPQSAGQLGLRILVAEDNPVNQAIIKEQLEALGCSVSLAANGEQALQLWQPQAFDLVLTDVNMPLMNGYELARTLREHDPQLPIIGVTANAMREEGVRCLAVGMNAWIVKPLSLQTLRGQLVKLCKVKPPIEPVAAVFDDSVQLSDKMRPLFISSVQHDLQRIGVALAQRDAHGLGQLLHSTAGALGAVQALSLAQACIELESALNRGSLDTTLELKVKAVMQRLSAVLETLQPGHSSLT</sequence>
<keyword evidence="7" id="KW-0808">Transferase</keyword>
<feature type="transmembrane region" description="Helical" evidence="17">
    <location>
        <begin position="21"/>
        <end position="40"/>
    </location>
</feature>
<keyword evidence="5" id="KW-0997">Cell inner membrane</keyword>
<accession>A0A172Z516</accession>
<keyword evidence="12 17" id="KW-1133">Transmembrane helix</keyword>
<dbReference type="PROSITE" id="PS50110">
    <property type="entry name" value="RESPONSE_REGULATORY"/>
    <property type="match status" value="1"/>
</dbReference>
<dbReference type="SUPFAM" id="SSF47226">
    <property type="entry name" value="Histidine-containing phosphotransfer domain, HPT domain"/>
    <property type="match status" value="1"/>
</dbReference>
<dbReference type="GO" id="GO:0005886">
    <property type="term" value="C:plasma membrane"/>
    <property type="evidence" value="ECO:0007669"/>
    <property type="project" value="UniProtKB-SubCell"/>
</dbReference>
<dbReference type="InterPro" id="IPR003661">
    <property type="entry name" value="HisK_dim/P_dom"/>
</dbReference>
<feature type="modified residue" description="Phosphohistidine" evidence="15">
    <location>
        <position position="997"/>
    </location>
</feature>
<protein>
    <recommendedName>
        <fullName evidence="3">histidine kinase</fullName>
        <ecNumber evidence="3">2.7.13.3</ecNumber>
    </recommendedName>
</protein>
<dbReference type="FunFam" id="3.30.565.10:FF:000010">
    <property type="entry name" value="Sensor histidine kinase RcsC"/>
    <property type="match status" value="1"/>
</dbReference>
<dbReference type="PROSITE" id="PS50109">
    <property type="entry name" value="HIS_KIN"/>
    <property type="match status" value="1"/>
</dbReference>
<keyword evidence="13" id="KW-0902">Two-component regulatory system</keyword>
<keyword evidence="14 17" id="KW-0472">Membrane</keyword>
<dbReference type="FunFam" id="1.10.287.130:FF:000004">
    <property type="entry name" value="Ethylene receptor 1"/>
    <property type="match status" value="1"/>
</dbReference>
<dbReference type="InterPro" id="IPR004358">
    <property type="entry name" value="Sig_transdc_His_kin-like_C"/>
</dbReference>
<dbReference type="SUPFAM" id="SSF52172">
    <property type="entry name" value="CheY-like"/>
    <property type="match status" value="1"/>
</dbReference>
<evidence type="ECO:0000259" key="20">
    <source>
        <dbReference type="PROSITE" id="PS50894"/>
    </source>
</evidence>
<evidence type="ECO:0000256" key="4">
    <source>
        <dbReference type="ARBA" id="ARBA00022475"/>
    </source>
</evidence>
<dbReference type="InterPro" id="IPR036890">
    <property type="entry name" value="HATPase_C_sf"/>
</dbReference>
<feature type="domain" description="HPt" evidence="20">
    <location>
        <begin position="958"/>
        <end position="1057"/>
    </location>
</feature>
<dbReference type="SUPFAM" id="SSF47384">
    <property type="entry name" value="Homodimeric domain of signal transducing histidine kinase"/>
    <property type="match status" value="1"/>
</dbReference>
<dbReference type="CDD" id="cd00082">
    <property type="entry name" value="HisKA"/>
    <property type="match status" value="1"/>
</dbReference>
<proteinExistence type="predicted"/>
<keyword evidence="10" id="KW-0418">Kinase</keyword>
<dbReference type="InterPro" id="IPR008207">
    <property type="entry name" value="Sig_transdc_His_kin_Hpt_dom"/>
</dbReference>
<evidence type="ECO:0000256" key="7">
    <source>
        <dbReference type="ARBA" id="ARBA00022679"/>
    </source>
</evidence>
<dbReference type="CDD" id="cd17546">
    <property type="entry name" value="REC_hyHK_CKI1_RcsC-like"/>
    <property type="match status" value="1"/>
</dbReference>
<evidence type="ECO:0000313" key="21">
    <source>
        <dbReference type="EMBL" id="ANF87089.1"/>
    </source>
</evidence>
<dbReference type="EC" id="2.7.13.3" evidence="3"/>
<keyword evidence="6 16" id="KW-0597">Phosphoprotein</keyword>
<evidence type="ECO:0000256" key="15">
    <source>
        <dbReference type="PROSITE-ProRule" id="PRU00110"/>
    </source>
</evidence>
<evidence type="ECO:0000256" key="11">
    <source>
        <dbReference type="ARBA" id="ARBA00022840"/>
    </source>
</evidence>
<dbReference type="InterPro" id="IPR003594">
    <property type="entry name" value="HATPase_dom"/>
</dbReference>
<dbReference type="SMART" id="SM00387">
    <property type="entry name" value="HATPase_c"/>
    <property type="match status" value="1"/>
</dbReference>
<feature type="modified residue" description="4-aspartylphosphate" evidence="16">
    <location>
        <position position="877"/>
    </location>
</feature>
<dbReference type="PROSITE" id="PS50894">
    <property type="entry name" value="HPT"/>
    <property type="match status" value="1"/>
</dbReference>
<dbReference type="Gene3D" id="3.30.565.10">
    <property type="entry name" value="Histidine kinase-like ATPase, C-terminal domain"/>
    <property type="match status" value="1"/>
</dbReference>
<evidence type="ECO:0000256" key="5">
    <source>
        <dbReference type="ARBA" id="ARBA00022519"/>
    </source>
</evidence>
<dbReference type="GO" id="GO:0005524">
    <property type="term" value="F:ATP binding"/>
    <property type="evidence" value="ECO:0007669"/>
    <property type="project" value="UniProtKB-KW"/>
</dbReference>
<keyword evidence="11" id="KW-0067">ATP-binding</keyword>
<dbReference type="Gene3D" id="1.10.287.130">
    <property type="match status" value="1"/>
</dbReference>
<dbReference type="STRING" id="219572.A7J50_3715"/>
<dbReference type="SMART" id="SM00448">
    <property type="entry name" value="REC"/>
    <property type="match status" value="1"/>
</dbReference>
<evidence type="ECO:0000313" key="22">
    <source>
        <dbReference type="Proteomes" id="UP000077829"/>
    </source>
</evidence>
<dbReference type="Gene3D" id="1.20.120.160">
    <property type="entry name" value="HPT domain"/>
    <property type="match status" value="1"/>
</dbReference>
<dbReference type="AlphaFoldDB" id="A0A172Z516"/>
<evidence type="ECO:0000256" key="13">
    <source>
        <dbReference type="ARBA" id="ARBA00023012"/>
    </source>
</evidence>
<keyword evidence="9" id="KW-0547">Nucleotide-binding</keyword>
<comment type="catalytic activity">
    <reaction evidence="1">
        <text>ATP + protein L-histidine = ADP + protein N-phospho-L-histidine.</text>
        <dbReference type="EC" id="2.7.13.3"/>
    </reaction>
</comment>
<dbReference type="Gene3D" id="3.40.50.2300">
    <property type="match status" value="1"/>
</dbReference>
<dbReference type="KEGG" id="panr:A7J50_3715"/>
<dbReference type="SUPFAM" id="SSF55874">
    <property type="entry name" value="ATPase domain of HSP90 chaperone/DNA topoisomerase II/histidine kinase"/>
    <property type="match status" value="1"/>
</dbReference>
<evidence type="ECO:0000256" key="12">
    <source>
        <dbReference type="ARBA" id="ARBA00022989"/>
    </source>
</evidence>
<evidence type="ECO:0000256" key="14">
    <source>
        <dbReference type="ARBA" id="ARBA00023136"/>
    </source>
</evidence>
<reference evidence="21 22" key="1">
    <citation type="submission" date="2016-05" db="EMBL/GenBank/DDBJ databases">
        <title>Complete genome sequence of Pseudomonas antarctica PAMC 27494.</title>
        <authorList>
            <person name="Lee J."/>
        </authorList>
    </citation>
    <scope>NUCLEOTIDE SEQUENCE [LARGE SCALE GENOMIC DNA]</scope>
    <source>
        <strain evidence="21 22">PAMC 27494</strain>
    </source>
</reference>
<evidence type="ECO:0000256" key="8">
    <source>
        <dbReference type="ARBA" id="ARBA00022692"/>
    </source>
</evidence>
<dbReference type="PANTHER" id="PTHR43047">
    <property type="entry name" value="TWO-COMPONENT HISTIDINE PROTEIN KINASE"/>
    <property type="match status" value="1"/>
</dbReference>
<evidence type="ECO:0000256" key="2">
    <source>
        <dbReference type="ARBA" id="ARBA00004429"/>
    </source>
</evidence>
<dbReference type="PRINTS" id="PR00344">
    <property type="entry name" value="BCTRLSENSOR"/>
</dbReference>
<evidence type="ECO:0000256" key="3">
    <source>
        <dbReference type="ARBA" id="ARBA00012438"/>
    </source>
</evidence>
<dbReference type="Pfam" id="PF01627">
    <property type="entry name" value="Hpt"/>
    <property type="match status" value="1"/>
</dbReference>
<evidence type="ECO:0000256" key="17">
    <source>
        <dbReference type="SAM" id="Phobius"/>
    </source>
</evidence>
<evidence type="ECO:0000256" key="1">
    <source>
        <dbReference type="ARBA" id="ARBA00000085"/>
    </source>
</evidence>
<comment type="subcellular location">
    <subcellularLocation>
        <location evidence="2">Cell inner membrane</location>
        <topology evidence="2">Multi-pass membrane protein</topology>
    </subcellularLocation>
</comment>
<dbReference type="InterPro" id="IPR005467">
    <property type="entry name" value="His_kinase_dom"/>
</dbReference>
<evidence type="ECO:0000259" key="19">
    <source>
        <dbReference type="PROSITE" id="PS50110"/>
    </source>
</evidence>
<feature type="domain" description="Response regulatory" evidence="19">
    <location>
        <begin position="828"/>
        <end position="942"/>
    </location>
</feature>
<dbReference type="CDD" id="cd16922">
    <property type="entry name" value="HATPase_EvgS-ArcB-TorS-like"/>
    <property type="match status" value="1"/>
</dbReference>
<keyword evidence="4" id="KW-1003">Cell membrane</keyword>
<organism evidence="21 22">
    <name type="scientific">Pseudomonas antarctica</name>
    <dbReference type="NCBI Taxonomy" id="219572"/>
    <lineage>
        <taxon>Bacteria</taxon>
        <taxon>Pseudomonadati</taxon>
        <taxon>Pseudomonadota</taxon>
        <taxon>Gammaproteobacteria</taxon>
        <taxon>Pseudomonadales</taxon>
        <taxon>Pseudomonadaceae</taxon>
        <taxon>Pseudomonas</taxon>
    </lineage>
</organism>
<dbReference type="SMART" id="SM00388">
    <property type="entry name" value="HisKA"/>
    <property type="match status" value="1"/>
</dbReference>
<dbReference type="PATRIC" id="fig|219572.3.peg.3823"/>
<dbReference type="Proteomes" id="UP000077829">
    <property type="component" value="Chromosome"/>
</dbReference>
<evidence type="ECO:0000256" key="16">
    <source>
        <dbReference type="PROSITE-ProRule" id="PRU00169"/>
    </source>
</evidence>
<dbReference type="RefSeq" id="WP_064453120.1">
    <property type="nucleotide sequence ID" value="NZ_CP015600.1"/>
</dbReference>
<dbReference type="Pfam" id="PF00512">
    <property type="entry name" value="HisKA"/>
    <property type="match status" value="1"/>
</dbReference>
<keyword evidence="8 17" id="KW-0812">Transmembrane</keyword>
<dbReference type="Pfam" id="PF02518">
    <property type="entry name" value="HATPase_c"/>
    <property type="match status" value="1"/>
</dbReference>
<dbReference type="EMBL" id="CP015600">
    <property type="protein sequence ID" value="ANF87089.1"/>
    <property type="molecule type" value="Genomic_DNA"/>
</dbReference>
<dbReference type="InterPro" id="IPR036097">
    <property type="entry name" value="HisK_dim/P_sf"/>
</dbReference>
<dbReference type="Pfam" id="PF00072">
    <property type="entry name" value="Response_reg"/>
    <property type="match status" value="1"/>
</dbReference>
<dbReference type="InterPro" id="IPR036641">
    <property type="entry name" value="HPT_dom_sf"/>
</dbReference>
<feature type="domain" description="Histidine kinase" evidence="18">
    <location>
        <begin position="478"/>
        <end position="697"/>
    </location>
</feature>
<evidence type="ECO:0000256" key="10">
    <source>
        <dbReference type="ARBA" id="ARBA00022777"/>
    </source>
</evidence>
<dbReference type="GO" id="GO:0000155">
    <property type="term" value="F:phosphorelay sensor kinase activity"/>
    <property type="evidence" value="ECO:0007669"/>
    <property type="project" value="InterPro"/>
</dbReference>